<organism evidence="3 4">
    <name type="scientific">Candidatus Aquicultor secundus</name>
    <dbReference type="NCBI Taxonomy" id="1973895"/>
    <lineage>
        <taxon>Bacteria</taxon>
        <taxon>Bacillati</taxon>
        <taxon>Actinomycetota</taxon>
        <taxon>Candidatus Aquicultoria</taxon>
        <taxon>Candidatus Aquicultorales</taxon>
        <taxon>Candidatus Aquicultoraceae</taxon>
        <taxon>Candidatus Aquicultor</taxon>
    </lineage>
</organism>
<dbReference type="Proteomes" id="UP000230956">
    <property type="component" value="Unassembled WGS sequence"/>
</dbReference>
<name>A0A2M7TA94_9ACTN</name>
<dbReference type="EMBL" id="PFNG01000039">
    <property type="protein sequence ID" value="PIZ41862.1"/>
    <property type="molecule type" value="Genomic_DNA"/>
</dbReference>
<comment type="caution">
    <text evidence="3">The sequence shown here is derived from an EMBL/GenBank/DDBJ whole genome shotgun (WGS) entry which is preliminary data.</text>
</comment>
<dbReference type="RefSeq" id="WP_286678661.1">
    <property type="nucleotide sequence ID" value="NZ_MNXI01000095.1"/>
</dbReference>
<feature type="domain" description="YcdB/YcdC repeated" evidence="2">
    <location>
        <begin position="83"/>
        <end position="187"/>
    </location>
</feature>
<dbReference type="AlphaFoldDB" id="A0A2M7TA94"/>
<sequence>MINRKKLLGFMAGIVILSLLMAVIITLHNIDSKRNIVNAESFASKTEAVERAKASVALLGKNVDTLEILDGYPIEGVYAIGDRERKFMVKVKKSTGELIGISSSDDINAHGPVKVSLEDANKLAKQFAEKAGVNLAGCELTTEDFGPDSPAKNLYLFKWFKVNKDVILPSSINVAVNKSTGKIASFSKTDVAVNIPIEPRIAKEKAIKLADKSLGLSVKGNKVKMINDPNASLGVSVKNGIQQLVWTIDFKFIEAIPGGEDGAGIPRFVSVLVDAQTGEIFDPMK</sequence>
<keyword evidence="1" id="KW-0812">Transmembrane</keyword>
<proteinExistence type="predicted"/>
<gene>
    <name evidence="3" type="ORF">COY37_01665</name>
</gene>
<protein>
    <recommendedName>
        <fullName evidence="2">YcdB/YcdC repeated domain-containing protein</fullName>
    </recommendedName>
</protein>
<evidence type="ECO:0000313" key="3">
    <source>
        <dbReference type="EMBL" id="PIZ41862.1"/>
    </source>
</evidence>
<dbReference type="InterPro" id="IPR032599">
    <property type="entry name" value="YcdB/YcdC_rep_domain"/>
</dbReference>
<evidence type="ECO:0000313" key="4">
    <source>
        <dbReference type="Proteomes" id="UP000230956"/>
    </source>
</evidence>
<accession>A0A2M7TA94</accession>
<evidence type="ECO:0000256" key="1">
    <source>
        <dbReference type="SAM" id="Phobius"/>
    </source>
</evidence>
<keyword evidence="1" id="KW-0472">Membrane</keyword>
<keyword evidence="1" id="KW-1133">Transmembrane helix</keyword>
<reference evidence="4" key="1">
    <citation type="submission" date="2017-09" db="EMBL/GenBank/DDBJ databases">
        <title>Depth-based differentiation of microbial function through sediment-hosted aquifers and enrichment of novel symbionts in the deep terrestrial subsurface.</title>
        <authorList>
            <person name="Probst A.J."/>
            <person name="Ladd B."/>
            <person name="Jarett J.K."/>
            <person name="Geller-Mcgrath D.E."/>
            <person name="Sieber C.M.K."/>
            <person name="Emerson J.B."/>
            <person name="Anantharaman K."/>
            <person name="Thomas B.C."/>
            <person name="Malmstrom R."/>
            <person name="Stieglmeier M."/>
            <person name="Klingl A."/>
            <person name="Woyke T."/>
            <person name="Ryan C.M."/>
            <person name="Banfield J.F."/>
        </authorList>
    </citation>
    <scope>NUCLEOTIDE SEQUENCE [LARGE SCALE GENOMIC DNA]</scope>
</reference>
<feature type="transmembrane region" description="Helical" evidence="1">
    <location>
        <begin position="7"/>
        <end position="27"/>
    </location>
</feature>
<evidence type="ECO:0000259" key="2">
    <source>
        <dbReference type="Pfam" id="PF16244"/>
    </source>
</evidence>
<dbReference type="Pfam" id="PF16244">
    <property type="entry name" value="DUF4901"/>
    <property type="match status" value="1"/>
</dbReference>